<name>A0A4Z1T9F3_GIAMU</name>
<feature type="active site" description="Proton acceptor" evidence="6">
    <location>
        <position position="370"/>
    </location>
</feature>
<dbReference type="InterPro" id="IPR020617">
    <property type="entry name" value="Thiolase_C"/>
</dbReference>
<dbReference type="InterPro" id="IPR002155">
    <property type="entry name" value="Thiolase"/>
</dbReference>
<reference evidence="10 11" key="1">
    <citation type="submission" date="2019-05" db="EMBL/GenBank/DDBJ databases">
        <title>The compact genome of Giardia muris reveals important steps in the evolution of intestinal protozoan parasites.</title>
        <authorList>
            <person name="Xu F."/>
            <person name="Jimenez-Gonzalez A."/>
            <person name="Einarsson E."/>
            <person name="Astvaldsson A."/>
            <person name="Peirasmaki D."/>
            <person name="Eckmann L."/>
            <person name="Andersson J.O."/>
            <person name="Svard S.G."/>
            <person name="Jerlstrom-Hultqvist J."/>
        </authorList>
    </citation>
    <scope>NUCLEOTIDE SEQUENCE [LARGE SCALE GENOMIC DNA]</scope>
    <source>
        <strain evidence="10 11">Roberts-Thomson</strain>
    </source>
</reference>
<dbReference type="PIRSF" id="PIRSF000429">
    <property type="entry name" value="Ac-CoA_Ac_transf"/>
    <property type="match status" value="1"/>
</dbReference>
<feature type="domain" description="Thiolase N-terminal" evidence="8">
    <location>
        <begin position="13"/>
        <end position="134"/>
    </location>
</feature>
<evidence type="ECO:0000256" key="4">
    <source>
        <dbReference type="ARBA" id="ARBA00022958"/>
    </source>
</evidence>
<feature type="domain" description="Thiolase N-terminal" evidence="8">
    <location>
        <begin position="137"/>
        <end position="257"/>
    </location>
</feature>
<evidence type="ECO:0000313" key="11">
    <source>
        <dbReference type="Proteomes" id="UP000315496"/>
    </source>
</evidence>
<evidence type="ECO:0000313" key="10">
    <source>
        <dbReference type="EMBL" id="TNJ29159.1"/>
    </source>
</evidence>
<protein>
    <submittedName>
        <fullName evidence="10">Acetyl-CoA acetyltransferase</fullName>
    </submittedName>
</protein>
<dbReference type="Pfam" id="PF00108">
    <property type="entry name" value="Thiolase_N"/>
    <property type="match status" value="2"/>
</dbReference>
<dbReference type="InterPro" id="IPR020616">
    <property type="entry name" value="Thiolase_N"/>
</dbReference>
<evidence type="ECO:0000256" key="7">
    <source>
        <dbReference type="RuleBase" id="RU003557"/>
    </source>
</evidence>
<feature type="active site" description="Acyl-thioester intermediate" evidence="6">
    <location>
        <position position="101"/>
    </location>
</feature>
<evidence type="ECO:0000259" key="8">
    <source>
        <dbReference type="Pfam" id="PF00108"/>
    </source>
</evidence>
<keyword evidence="3" id="KW-0479">Metal-binding</keyword>
<evidence type="ECO:0000256" key="6">
    <source>
        <dbReference type="PIRSR" id="PIRSR000429-1"/>
    </source>
</evidence>
<dbReference type="InterPro" id="IPR016039">
    <property type="entry name" value="Thiolase-like"/>
</dbReference>
<proteinExistence type="inferred from homology"/>
<keyword evidence="5 7" id="KW-0012">Acyltransferase</keyword>
<keyword evidence="2 7" id="KW-0808">Transferase</keyword>
<keyword evidence="4" id="KW-0630">Potassium</keyword>
<evidence type="ECO:0000259" key="9">
    <source>
        <dbReference type="Pfam" id="PF02803"/>
    </source>
</evidence>
<evidence type="ECO:0000256" key="2">
    <source>
        <dbReference type="ARBA" id="ARBA00022679"/>
    </source>
</evidence>
<dbReference type="AlphaFoldDB" id="A0A4Z1T9F3"/>
<feature type="domain" description="Thiolase C-terminal" evidence="9">
    <location>
        <begin position="269"/>
        <end position="382"/>
    </location>
</feature>
<dbReference type="GO" id="GO:0006635">
    <property type="term" value="P:fatty acid beta-oxidation"/>
    <property type="evidence" value="ECO:0007669"/>
    <property type="project" value="TreeGrafter"/>
</dbReference>
<evidence type="ECO:0000256" key="5">
    <source>
        <dbReference type="ARBA" id="ARBA00023315"/>
    </source>
</evidence>
<feature type="active site" description="Proton acceptor" evidence="6">
    <location>
        <position position="342"/>
    </location>
</feature>
<dbReference type="EMBL" id="VDLU01000002">
    <property type="protein sequence ID" value="TNJ29159.1"/>
    <property type="molecule type" value="Genomic_DNA"/>
</dbReference>
<dbReference type="PANTHER" id="PTHR18919">
    <property type="entry name" value="ACETYL-COA C-ACYLTRANSFERASE"/>
    <property type="match status" value="1"/>
</dbReference>
<dbReference type="CDD" id="cd00751">
    <property type="entry name" value="thiolase"/>
    <property type="match status" value="1"/>
</dbReference>
<evidence type="ECO:0000256" key="3">
    <source>
        <dbReference type="ARBA" id="ARBA00022723"/>
    </source>
</evidence>
<comment type="caution">
    <text evidence="10">The sequence shown here is derived from an EMBL/GenBank/DDBJ whole genome shotgun (WGS) entry which is preliminary data.</text>
</comment>
<dbReference type="Pfam" id="PF02803">
    <property type="entry name" value="Thiolase_C"/>
    <property type="match status" value="1"/>
</dbReference>
<dbReference type="Proteomes" id="UP000315496">
    <property type="component" value="Chromosome 2"/>
</dbReference>
<dbReference type="PANTHER" id="PTHR18919:SF156">
    <property type="entry name" value="ACETYL-COA ACETYLTRANSFERASE, MITOCHONDRIAL"/>
    <property type="match status" value="1"/>
</dbReference>
<gene>
    <name evidence="10" type="ORF">GMRT_15802</name>
</gene>
<dbReference type="VEuPathDB" id="GiardiaDB:GMRT_15802"/>
<dbReference type="GO" id="GO:0046872">
    <property type="term" value="F:metal ion binding"/>
    <property type="evidence" value="ECO:0007669"/>
    <property type="project" value="UniProtKB-KW"/>
</dbReference>
<dbReference type="OrthoDB" id="5404651at2759"/>
<dbReference type="Gene3D" id="3.40.47.10">
    <property type="match status" value="1"/>
</dbReference>
<dbReference type="GO" id="GO:0005739">
    <property type="term" value="C:mitochondrion"/>
    <property type="evidence" value="ECO:0007669"/>
    <property type="project" value="TreeGrafter"/>
</dbReference>
<organism evidence="10 11">
    <name type="scientific">Giardia muris</name>
    <dbReference type="NCBI Taxonomy" id="5742"/>
    <lineage>
        <taxon>Eukaryota</taxon>
        <taxon>Metamonada</taxon>
        <taxon>Diplomonadida</taxon>
        <taxon>Hexamitidae</taxon>
        <taxon>Giardiinae</taxon>
        <taxon>Giardia</taxon>
    </lineage>
</organism>
<accession>A0A4Z1T9F3</accession>
<comment type="similarity">
    <text evidence="1 7">Belongs to the thiolase-like superfamily. Thiolase family.</text>
</comment>
<dbReference type="GO" id="GO:0003985">
    <property type="term" value="F:acetyl-CoA C-acetyltransferase activity"/>
    <property type="evidence" value="ECO:0007669"/>
    <property type="project" value="TreeGrafter"/>
</dbReference>
<evidence type="ECO:0000256" key="1">
    <source>
        <dbReference type="ARBA" id="ARBA00010982"/>
    </source>
</evidence>
<dbReference type="SUPFAM" id="SSF53901">
    <property type="entry name" value="Thiolase-like"/>
    <property type="match status" value="2"/>
</dbReference>
<keyword evidence="11" id="KW-1185">Reference proteome</keyword>
<sequence length="385" mass="40954">MPVIWPSLVTPCVCGFVRTPFGRPGRVLRDVHPALLAALCLDTVLERTGLPPSDVAGVLIGNSISGGLGQHPAQQVVTKSMSLRDLGSKGGVPAISFNTVCTSGLEALCDASRRLACGEGELFAVGGMESMSLALNTQHDGLTCAITKESMGQLAERYYRKRGYTREQLDEVVINSCEAALRYQDRDSIIPLYLSSDGEITTKDYGQPLLSKDEQLERYSRPRLSTLRPCFTEDGILTAASSSTPADGAAMLLVASEAYLQRLGYAGSYARIVAYAYTVLSPDQYLRAPAVIVQEFRAAGLVPKRVTVTEAFAGVVLDVAESLELDWHTCVNPFGDALACGHPLSVSSCRIVGDLLACLEVGELGFAVACNGGGGGYGVALERIH</sequence>